<gene>
    <name evidence="2" type="ORF">BDP27DRAFT_1405321</name>
</gene>
<proteinExistence type="predicted"/>
<dbReference type="OrthoDB" id="3064399at2759"/>
<accession>A0A9P5PM30</accession>
<feature type="compositionally biased region" description="Low complexity" evidence="1">
    <location>
        <begin position="139"/>
        <end position="165"/>
    </location>
</feature>
<comment type="caution">
    <text evidence="2">The sequence shown here is derived from an EMBL/GenBank/DDBJ whole genome shotgun (WGS) entry which is preliminary data.</text>
</comment>
<sequence length="172" mass="18377">MLLQPAQYAMLAAEVILWPNYYCDLVTSGQITMAGGTYVPPSPFTGYFNATLLGVARFFAEQGLSITDIKDAVFYTVNWIYSYALSSSDVVLASFMSSVCLPLGYNEDYWSRTTSHIQLSKTTMSSATNAIPIVATNSAGTASSSPAPATTITTSSEAAPTSTEAVQQMDET</sequence>
<evidence type="ECO:0000313" key="2">
    <source>
        <dbReference type="EMBL" id="KAF9064510.1"/>
    </source>
</evidence>
<reference evidence="2" key="1">
    <citation type="submission" date="2020-11" db="EMBL/GenBank/DDBJ databases">
        <authorList>
            <consortium name="DOE Joint Genome Institute"/>
            <person name="Ahrendt S."/>
            <person name="Riley R."/>
            <person name="Andreopoulos W."/>
            <person name="Labutti K."/>
            <person name="Pangilinan J."/>
            <person name="Ruiz-Duenas F.J."/>
            <person name="Barrasa J.M."/>
            <person name="Sanchez-Garcia M."/>
            <person name="Camarero S."/>
            <person name="Miyauchi S."/>
            <person name="Serrano A."/>
            <person name="Linde D."/>
            <person name="Babiker R."/>
            <person name="Drula E."/>
            <person name="Ayuso-Fernandez I."/>
            <person name="Pacheco R."/>
            <person name="Padilla G."/>
            <person name="Ferreira P."/>
            <person name="Barriuso J."/>
            <person name="Kellner H."/>
            <person name="Castanera R."/>
            <person name="Alfaro M."/>
            <person name="Ramirez L."/>
            <person name="Pisabarro A.G."/>
            <person name="Kuo A."/>
            <person name="Tritt A."/>
            <person name="Lipzen A."/>
            <person name="He G."/>
            <person name="Yan M."/>
            <person name="Ng V."/>
            <person name="Cullen D."/>
            <person name="Martin F."/>
            <person name="Rosso M.-N."/>
            <person name="Henrissat B."/>
            <person name="Hibbett D."/>
            <person name="Martinez A.T."/>
            <person name="Grigoriev I.V."/>
        </authorList>
    </citation>
    <scope>NUCLEOTIDE SEQUENCE</scope>
    <source>
        <strain evidence="2">AH 40177</strain>
    </source>
</reference>
<protein>
    <submittedName>
        <fullName evidence="2">Uncharacterized protein</fullName>
    </submittedName>
</protein>
<evidence type="ECO:0000256" key="1">
    <source>
        <dbReference type="SAM" id="MobiDB-lite"/>
    </source>
</evidence>
<dbReference type="EMBL" id="JADNRY010000122">
    <property type="protein sequence ID" value="KAF9064510.1"/>
    <property type="molecule type" value="Genomic_DNA"/>
</dbReference>
<evidence type="ECO:0000313" key="3">
    <source>
        <dbReference type="Proteomes" id="UP000772434"/>
    </source>
</evidence>
<organism evidence="2 3">
    <name type="scientific">Rhodocollybia butyracea</name>
    <dbReference type="NCBI Taxonomy" id="206335"/>
    <lineage>
        <taxon>Eukaryota</taxon>
        <taxon>Fungi</taxon>
        <taxon>Dikarya</taxon>
        <taxon>Basidiomycota</taxon>
        <taxon>Agaricomycotina</taxon>
        <taxon>Agaricomycetes</taxon>
        <taxon>Agaricomycetidae</taxon>
        <taxon>Agaricales</taxon>
        <taxon>Marasmiineae</taxon>
        <taxon>Omphalotaceae</taxon>
        <taxon>Rhodocollybia</taxon>
    </lineage>
</organism>
<dbReference type="AlphaFoldDB" id="A0A9P5PM30"/>
<keyword evidence="3" id="KW-1185">Reference proteome</keyword>
<dbReference type="Proteomes" id="UP000772434">
    <property type="component" value="Unassembled WGS sequence"/>
</dbReference>
<name>A0A9P5PM30_9AGAR</name>
<feature type="region of interest" description="Disordered" evidence="1">
    <location>
        <begin position="139"/>
        <end position="172"/>
    </location>
</feature>